<dbReference type="Pfam" id="PF09997">
    <property type="entry name" value="DUF2238"/>
    <property type="match status" value="1"/>
</dbReference>
<keyword evidence="1" id="KW-0812">Transmembrane</keyword>
<dbReference type="PIRSF" id="PIRSF020606">
    <property type="entry name" value="UCP020606"/>
    <property type="match status" value="1"/>
</dbReference>
<gene>
    <name evidence="2" type="ORF">LAB08_R36980</name>
</gene>
<dbReference type="InterPro" id="IPR014509">
    <property type="entry name" value="YjdF-like"/>
</dbReference>
<dbReference type="RefSeq" id="WP_096510339.1">
    <property type="nucleotide sequence ID" value="NZ_AP017423.2"/>
</dbReference>
<accession>A0ABM7RU20</accession>
<feature type="transmembrane region" description="Helical" evidence="1">
    <location>
        <begin position="17"/>
        <end position="35"/>
    </location>
</feature>
<keyword evidence="1" id="KW-1133">Transmembrane helix</keyword>
<dbReference type="Proteomes" id="UP000218595">
    <property type="component" value="Chromosome"/>
</dbReference>
<evidence type="ECO:0000313" key="3">
    <source>
        <dbReference type="Proteomes" id="UP000218595"/>
    </source>
</evidence>
<dbReference type="InterPro" id="IPR058534">
    <property type="entry name" value="YjdF"/>
</dbReference>
<name>A0ABM7RU20_9PSED</name>
<reference evidence="2 3" key="1">
    <citation type="submission" date="2016-04" db="EMBL/GenBank/DDBJ databases">
        <title>Complete genome sequence of Pseudomonas sp. LAB-08 isolated from TCE contaminated aquifer soil.</title>
        <authorList>
            <person name="Dohra H."/>
            <person name="Suzuki K."/>
            <person name="Fatma A."/>
            <person name="Inuzuka Y."/>
            <person name="Honjo M."/>
            <person name="Tashiro Y."/>
            <person name="Futamata H."/>
        </authorList>
    </citation>
    <scope>NUCLEOTIDE SEQUENCE [LARGE SCALE GENOMIC DNA]</scope>
    <source>
        <strain evidence="2 3">LAB-08</strain>
    </source>
</reference>
<keyword evidence="1" id="KW-0472">Membrane</keyword>
<proteinExistence type="predicted"/>
<sequence length="215" mass="23767">MADCEPAIAKPASPTQAGVALATAVALVMVSGIAPHDSVDWLLENVVPVTVILALCAGLRHRRLSWQAYLAVLLLLGIHELGAHFTYAKVPYEQWAHALTDHSLNAAFDWKRNQYDRLVHLSYGLLIVIPLREMLCRQTPLRGGWLALMVLSLVLATSALYELVEWIGGEYLGDDQAEAFVATQKDIWDSQKDMALAFLGALICLVLRAVLKFRH</sequence>
<evidence type="ECO:0000313" key="2">
    <source>
        <dbReference type="EMBL" id="BCX69056.1"/>
    </source>
</evidence>
<feature type="transmembrane region" description="Helical" evidence="1">
    <location>
        <begin position="66"/>
        <end position="87"/>
    </location>
</feature>
<organism evidence="2 3">
    <name type="scientific">Pseudomonas izuensis</name>
    <dbReference type="NCBI Taxonomy" id="2684212"/>
    <lineage>
        <taxon>Bacteria</taxon>
        <taxon>Pseudomonadati</taxon>
        <taxon>Pseudomonadota</taxon>
        <taxon>Gammaproteobacteria</taxon>
        <taxon>Pseudomonadales</taxon>
        <taxon>Pseudomonadaceae</taxon>
        <taxon>Pseudomonas</taxon>
    </lineage>
</organism>
<feature type="transmembrane region" description="Helical" evidence="1">
    <location>
        <begin position="118"/>
        <end position="136"/>
    </location>
</feature>
<feature type="transmembrane region" description="Helical" evidence="1">
    <location>
        <begin position="194"/>
        <end position="211"/>
    </location>
</feature>
<protein>
    <submittedName>
        <fullName evidence="2">DUF2238 domain-containing protein</fullName>
    </submittedName>
</protein>
<dbReference type="EMBL" id="AP017423">
    <property type="protein sequence ID" value="BCX69056.1"/>
    <property type="molecule type" value="Genomic_DNA"/>
</dbReference>
<feature type="transmembrane region" description="Helical" evidence="1">
    <location>
        <begin position="41"/>
        <end position="59"/>
    </location>
</feature>
<keyword evidence="3" id="KW-1185">Reference proteome</keyword>
<feature type="transmembrane region" description="Helical" evidence="1">
    <location>
        <begin position="143"/>
        <end position="161"/>
    </location>
</feature>
<evidence type="ECO:0000256" key="1">
    <source>
        <dbReference type="SAM" id="Phobius"/>
    </source>
</evidence>